<evidence type="ECO:0000313" key="5">
    <source>
        <dbReference type="Proteomes" id="UP001500190"/>
    </source>
</evidence>
<keyword evidence="2" id="KW-0472">Membrane</keyword>
<dbReference type="RefSeq" id="WP_344198598.1">
    <property type="nucleotide sequence ID" value="NZ_BAAAND010000012.1"/>
</dbReference>
<dbReference type="InterPro" id="IPR003362">
    <property type="entry name" value="Bact_transf"/>
</dbReference>
<gene>
    <name evidence="4" type="ORF">GCM10009742_66210</name>
</gene>
<dbReference type="EMBL" id="BAAAND010000012">
    <property type="protein sequence ID" value="GAA1607178.1"/>
    <property type="molecule type" value="Genomic_DNA"/>
</dbReference>
<reference evidence="5" key="1">
    <citation type="journal article" date="2019" name="Int. J. Syst. Evol. Microbiol.">
        <title>The Global Catalogue of Microorganisms (GCM) 10K type strain sequencing project: providing services to taxonomists for standard genome sequencing and annotation.</title>
        <authorList>
            <consortium name="The Broad Institute Genomics Platform"/>
            <consortium name="The Broad Institute Genome Sequencing Center for Infectious Disease"/>
            <person name="Wu L."/>
            <person name="Ma J."/>
        </authorList>
    </citation>
    <scope>NUCLEOTIDE SEQUENCE [LARGE SCALE GENOMIC DNA]</scope>
    <source>
        <strain evidence="5">JCM 14304</strain>
    </source>
</reference>
<evidence type="ECO:0000313" key="4">
    <source>
        <dbReference type="EMBL" id="GAA1607178.1"/>
    </source>
</evidence>
<dbReference type="Proteomes" id="UP001500190">
    <property type="component" value="Unassembled WGS sequence"/>
</dbReference>
<name>A0ABP4QD55_9ACTN</name>
<evidence type="ECO:0000259" key="3">
    <source>
        <dbReference type="Pfam" id="PF02397"/>
    </source>
</evidence>
<feature type="transmembrane region" description="Helical" evidence="2">
    <location>
        <begin position="14"/>
        <end position="37"/>
    </location>
</feature>
<dbReference type="PANTHER" id="PTHR30576">
    <property type="entry name" value="COLANIC BIOSYNTHESIS UDP-GLUCOSE LIPID CARRIER TRANSFERASE"/>
    <property type="match status" value="1"/>
</dbReference>
<organism evidence="4 5">
    <name type="scientific">Kribbella karoonensis</name>
    <dbReference type="NCBI Taxonomy" id="324851"/>
    <lineage>
        <taxon>Bacteria</taxon>
        <taxon>Bacillati</taxon>
        <taxon>Actinomycetota</taxon>
        <taxon>Actinomycetes</taxon>
        <taxon>Propionibacteriales</taxon>
        <taxon>Kribbellaceae</taxon>
        <taxon>Kribbella</taxon>
    </lineage>
</organism>
<accession>A0ABP4QD55</accession>
<sequence>MSAQVGPGRRLLDVLIGGLLLVLAAPLLAVVAVLVLVTSSRPVLFRQTRVGQNGQPFTLYKFRTMRTVASGPQVTAAADARITRLGGFLRRTAIDELPQLWHVVRGQMTLVGPRPESAILAARYPDACRPVLQARPGLTGPAQLRYRERSAVPPDAWTDVERWYLDVLVPLRVAADREYLDRPTIRRTLYYVLVTGLFVVGLADLQQPVRLPLPHTAPASPEPGHTGH</sequence>
<dbReference type="Pfam" id="PF02397">
    <property type="entry name" value="Bac_transf"/>
    <property type="match status" value="1"/>
</dbReference>
<comment type="similarity">
    <text evidence="1">Belongs to the bacterial sugar transferase family.</text>
</comment>
<keyword evidence="5" id="KW-1185">Reference proteome</keyword>
<comment type="caution">
    <text evidence="4">The sequence shown here is derived from an EMBL/GenBank/DDBJ whole genome shotgun (WGS) entry which is preliminary data.</text>
</comment>
<evidence type="ECO:0000256" key="2">
    <source>
        <dbReference type="SAM" id="Phobius"/>
    </source>
</evidence>
<proteinExistence type="inferred from homology"/>
<keyword evidence="2" id="KW-1133">Transmembrane helix</keyword>
<feature type="transmembrane region" description="Helical" evidence="2">
    <location>
        <begin position="188"/>
        <end position="205"/>
    </location>
</feature>
<protein>
    <recommendedName>
        <fullName evidence="3">Bacterial sugar transferase domain-containing protein</fullName>
    </recommendedName>
</protein>
<dbReference type="PANTHER" id="PTHR30576:SF0">
    <property type="entry name" value="UNDECAPRENYL-PHOSPHATE N-ACETYLGALACTOSAMINYL 1-PHOSPHATE TRANSFERASE-RELATED"/>
    <property type="match status" value="1"/>
</dbReference>
<keyword evidence="2" id="KW-0812">Transmembrane</keyword>
<feature type="domain" description="Bacterial sugar transferase" evidence="3">
    <location>
        <begin position="9"/>
        <end position="184"/>
    </location>
</feature>
<evidence type="ECO:0000256" key="1">
    <source>
        <dbReference type="ARBA" id="ARBA00006464"/>
    </source>
</evidence>